<comment type="similarity">
    <text evidence="1">Belongs to the RelE toxin family.</text>
</comment>
<dbReference type="STRING" id="1802519.A2961_00555"/>
<dbReference type="EMBL" id="MGHF01000038">
    <property type="protein sequence ID" value="OGM61479.1"/>
    <property type="molecule type" value="Genomic_DNA"/>
</dbReference>
<dbReference type="PANTHER" id="PTHR35601:SF1">
    <property type="entry name" value="TOXIN RELE"/>
    <property type="match status" value="1"/>
</dbReference>
<dbReference type="InterPro" id="IPR035093">
    <property type="entry name" value="RelE/ParE_toxin_dom_sf"/>
</dbReference>
<organism evidence="3 4">
    <name type="scientific">Candidatus Woesebacteria bacterium RIFCSPLOWO2_01_FULL_39_21</name>
    <dbReference type="NCBI Taxonomy" id="1802519"/>
    <lineage>
        <taxon>Bacteria</taxon>
        <taxon>Candidatus Woeseibacteriota</taxon>
    </lineage>
</organism>
<dbReference type="SUPFAM" id="SSF143011">
    <property type="entry name" value="RelE-like"/>
    <property type="match status" value="1"/>
</dbReference>
<evidence type="ECO:0008006" key="5">
    <source>
        <dbReference type="Google" id="ProtNLM"/>
    </source>
</evidence>
<dbReference type="AlphaFoldDB" id="A0A1F8BCS3"/>
<dbReference type="PANTHER" id="PTHR35601">
    <property type="entry name" value="TOXIN RELE"/>
    <property type="match status" value="1"/>
</dbReference>
<name>A0A1F8BCS3_9BACT</name>
<gene>
    <name evidence="3" type="ORF">A2961_00555</name>
</gene>
<dbReference type="Proteomes" id="UP000177082">
    <property type="component" value="Unassembled WGS sequence"/>
</dbReference>
<evidence type="ECO:0000313" key="3">
    <source>
        <dbReference type="EMBL" id="OGM61479.1"/>
    </source>
</evidence>
<proteinExistence type="inferred from homology"/>
<comment type="caution">
    <text evidence="3">The sequence shown here is derived from an EMBL/GenBank/DDBJ whole genome shotgun (WGS) entry which is preliminary data.</text>
</comment>
<dbReference type="Pfam" id="PF05016">
    <property type="entry name" value="ParE_toxin"/>
    <property type="match status" value="1"/>
</dbReference>
<dbReference type="InterPro" id="IPR007712">
    <property type="entry name" value="RelE/ParE_toxin"/>
</dbReference>
<sequence>MCELLVASSAKRSIKKISKNHRKAIVSALQEIKEDPFIGKPLTREPTGKFSYKVGVYRIIYKVNTKDKTVFVLSAGHRSTVYN</sequence>
<evidence type="ECO:0000256" key="1">
    <source>
        <dbReference type="ARBA" id="ARBA00006226"/>
    </source>
</evidence>
<keyword evidence="2" id="KW-1277">Toxin-antitoxin system</keyword>
<evidence type="ECO:0000256" key="2">
    <source>
        <dbReference type="ARBA" id="ARBA00022649"/>
    </source>
</evidence>
<protein>
    <recommendedName>
        <fullName evidence="5">Plasmid stabilization protein</fullName>
    </recommendedName>
</protein>
<dbReference type="Gene3D" id="3.30.2310.20">
    <property type="entry name" value="RelE-like"/>
    <property type="match status" value="1"/>
</dbReference>
<accession>A0A1F8BCS3</accession>
<reference evidence="3 4" key="1">
    <citation type="journal article" date="2016" name="Nat. Commun.">
        <title>Thousands of microbial genomes shed light on interconnected biogeochemical processes in an aquifer system.</title>
        <authorList>
            <person name="Anantharaman K."/>
            <person name="Brown C.T."/>
            <person name="Hug L.A."/>
            <person name="Sharon I."/>
            <person name="Castelle C.J."/>
            <person name="Probst A.J."/>
            <person name="Thomas B.C."/>
            <person name="Singh A."/>
            <person name="Wilkins M.J."/>
            <person name="Karaoz U."/>
            <person name="Brodie E.L."/>
            <person name="Williams K.H."/>
            <person name="Hubbard S.S."/>
            <person name="Banfield J.F."/>
        </authorList>
    </citation>
    <scope>NUCLEOTIDE SEQUENCE [LARGE SCALE GENOMIC DNA]</scope>
</reference>
<evidence type="ECO:0000313" key="4">
    <source>
        <dbReference type="Proteomes" id="UP000177082"/>
    </source>
</evidence>